<reference evidence="3 4" key="1">
    <citation type="submission" date="2015-04" db="EMBL/GenBank/DDBJ databases">
        <authorList>
            <person name="Heijne W.H."/>
            <person name="Fedorova N.D."/>
            <person name="Nierman W.C."/>
            <person name="Vollebregt A.W."/>
            <person name="Zhao Z."/>
            <person name="Wu L."/>
            <person name="Kumar M."/>
            <person name="Stam H."/>
            <person name="van den Berg M.A."/>
            <person name="Pel H.J."/>
        </authorList>
    </citation>
    <scope>NUCLEOTIDE SEQUENCE [LARGE SCALE GENOMIC DNA]</scope>
    <source>
        <strain evidence="3 4">CBS 393.64</strain>
    </source>
</reference>
<evidence type="ECO:0000256" key="1">
    <source>
        <dbReference type="SAM" id="MobiDB-lite"/>
    </source>
</evidence>
<feature type="region of interest" description="Disordered" evidence="1">
    <location>
        <begin position="21"/>
        <end position="44"/>
    </location>
</feature>
<dbReference type="EMBL" id="LASV01000305">
    <property type="protein sequence ID" value="KKA19912.1"/>
    <property type="molecule type" value="Genomic_DNA"/>
</dbReference>
<dbReference type="AlphaFoldDB" id="A0A0F4YNR9"/>
<feature type="chain" id="PRO_5002481779" evidence="2">
    <location>
        <begin position="21"/>
        <end position="310"/>
    </location>
</feature>
<dbReference type="GeneID" id="25318407"/>
<evidence type="ECO:0000313" key="4">
    <source>
        <dbReference type="Proteomes" id="UP000053958"/>
    </source>
</evidence>
<dbReference type="RefSeq" id="XP_013326524.1">
    <property type="nucleotide sequence ID" value="XM_013471070.1"/>
</dbReference>
<name>A0A0F4YNR9_RASE3</name>
<evidence type="ECO:0000256" key="2">
    <source>
        <dbReference type="SAM" id="SignalP"/>
    </source>
</evidence>
<feature type="compositionally biased region" description="Pro residues" evidence="1">
    <location>
        <begin position="23"/>
        <end position="39"/>
    </location>
</feature>
<keyword evidence="2" id="KW-0732">Signal</keyword>
<accession>A0A0F4YNR9</accession>
<dbReference type="OrthoDB" id="2251794at2759"/>
<proteinExistence type="predicted"/>
<feature type="signal peptide" evidence="2">
    <location>
        <begin position="1"/>
        <end position="20"/>
    </location>
</feature>
<comment type="caution">
    <text evidence="3">The sequence shown here is derived from an EMBL/GenBank/DDBJ whole genome shotgun (WGS) entry which is preliminary data.</text>
</comment>
<keyword evidence="4" id="KW-1185">Reference proteome</keyword>
<evidence type="ECO:0000313" key="3">
    <source>
        <dbReference type="EMBL" id="KKA19912.1"/>
    </source>
</evidence>
<organism evidence="3 4">
    <name type="scientific">Rasamsonia emersonii (strain ATCC 16479 / CBS 393.64 / IMI 116815)</name>
    <dbReference type="NCBI Taxonomy" id="1408163"/>
    <lineage>
        <taxon>Eukaryota</taxon>
        <taxon>Fungi</taxon>
        <taxon>Dikarya</taxon>
        <taxon>Ascomycota</taxon>
        <taxon>Pezizomycotina</taxon>
        <taxon>Eurotiomycetes</taxon>
        <taxon>Eurotiomycetidae</taxon>
        <taxon>Eurotiales</taxon>
        <taxon>Trichocomaceae</taxon>
        <taxon>Rasamsonia</taxon>
    </lineage>
</organism>
<dbReference type="Proteomes" id="UP000053958">
    <property type="component" value="Unassembled WGS sequence"/>
</dbReference>
<gene>
    <name evidence="3" type="ORF">T310_6095</name>
</gene>
<sequence length="310" mass="33958">MKSIPSILLLALPLAALVSGAPSPNPDPNPNPNPRPNPRANPNLTKRDEVCEIIGNDGAVNCRACPSFSCEVITTVNPGEYWDFSCYAVGDCYEGNCTWDWNADLGCYVSGFYTDENCSTSTYSTSQQSKYKNHPQFQRITSNSPIQRPPGQKIGLLVILPWHMPKLDLHALLLQLRHQPVQSAKELAVCDRLPRAVLVAVALPLGDPRRHAFDQVLRIGLDDDLLPFFALSAAFRLQDERVLEGADRRAQFGHLAGWVQVRVQHKALVAARPLPKVHSCSGSRARPAVVGTRPVDGDDEAAVVGRVLMA</sequence>
<protein>
    <submittedName>
        <fullName evidence="3">Uncharacterized protein</fullName>
    </submittedName>
</protein>